<evidence type="ECO:0000313" key="9">
    <source>
        <dbReference type="EMBL" id="SDN86331.1"/>
    </source>
</evidence>
<dbReference type="AlphaFoldDB" id="A0A1H0EVB7"/>
<dbReference type="PANTHER" id="PTHR34975:SF2">
    <property type="entry name" value="SPORE GERMINATION PROTEIN A2"/>
    <property type="match status" value="1"/>
</dbReference>
<feature type="transmembrane region" description="Helical" evidence="8">
    <location>
        <begin position="90"/>
        <end position="111"/>
    </location>
</feature>
<feature type="transmembrane region" description="Helical" evidence="8">
    <location>
        <begin position="46"/>
        <end position="69"/>
    </location>
</feature>
<sequence length="369" mass="42198">MKNQLSISEDKKFKAAYLILALHTLQIGVGIAGFPRLVYMEAKHDAWISILIAGVILHLTVACIVFVLRSYETDLHGILNMAFGKVIGKFFSTLFVLYFAVMFFSVLVNYIEFVQVFIFPKMSSFFVAILILMLVWYAVYGGIRVAIGVSFLFFFSSVWMVLLLSKPLTMIEPMNYLPIFESDMKEIFSGVLISSYSLLGFELLWVVFPFIYDKKKVGLHSQISMGFTIFMVLGLTLISIGYFSPRQLEEKVWPLLSMFKIISIPAFERFDILAVALWLLVILPNAILLGWMVSYSCKRAHGLKQKHCLVVLIIIALLLASIFDDRQFVNRFTDFTGYLGMFFGFGFPFLLLPFAIIHRMKGKKQNDKK</sequence>
<feature type="transmembrane region" description="Helical" evidence="8">
    <location>
        <begin position="146"/>
        <end position="167"/>
    </location>
</feature>
<dbReference type="EMBL" id="FNIG01000010">
    <property type="protein sequence ID" value="SDN86331.1"/>
    <property type="molecule type" value="Genomic_DNA"/>
</dbReference>
<evidence type="ECO:0000256" key="6">
    <source>
        <dbReference type="ARBA" id="ARBA00022989"/>
    </source>
</evidence>
<organism evidence="9 10">
    <name type="scientific">Tenuibacillus multivorans</name>
    <dbReference type="NCBI Taxonomy" id="237069"/>
    <lineage>
        <taxon>Bacteria</taxon>
        <taxon>Bacillati</taxon>
        <taxon>Bacillota</taxon>
        <taxon>Bacilli</taxon>
        <taxon>Bacillales</taxon>
        <taxon>Bacillaceae</taxon>
        <taxon>Tenuibacillus</taxon>
    </lineage>
</organism>
<dbReference type="NCBIfam" id="TIGR00912">
    <property type="entry name" value="2A0309"/>
    <property type="match status" value="1"/>
</dbReference>
<evidence type="ECO:0000256" key="8">
    <source>
        <dbReference type="SAM" id="Phobius"/>
    </source>
</evidence>
<comment type="similarity">
    <text evidence="2">Belongs to the amino acid-polyamine-organocation (APC) superfamily. Spore germination protein (SGP) (TC 2.A.3.9) family.</text>
</comment>
<feature type="transmembrane region" description="Helical" evidence="8">
    <location>
        <begin position="187"/>
        <end position="211"/>
    </location>
</feature>
<gene>
    <name evidence="9" type="ORF">SAMN05216498_0079</name>
</gene>
<keyword evidence="3" id="KW-0813">Transport</keyword>
<keyword evidence="6 8" id="KW-1133">Transmembrane helix</keyword>
<reference evidence="9 10" key="1">
    <citation type="submission" date="2016-10" db="EMBL/GenBank/DDBJ databases">
        <authorList>
            <person name="de Groot N.N."/>
        </authorList>
    </citation>
    <scope>NUCLEOTIDE SEQUENCE [LARGE SCALE GENOMIC DNA]</scope>
    <source>
        <strain evidence="9 10">CGMCC 1.3442</strain>
    </source>
</reference>
<proteinExistence type="inferred from homology"/>
<keyword evidence="4" id="KW-0309">Germination</keyword>
<dbReference type="PANTHER" id="PTHR34975">
    <property type="entry name" value="SPORE GERMINATION PROTEIN A2"/>
    <property type="match status" value="1"/>
</dbReference>
<keyword evidence="5 8" id="KW-0812">Transmembrane</keyword>
<evidence type="ECO:0000256" key="7">
    <source>
        <dbReference type="ARBA" id="ARBA00023136"/>
    </source>
</evidence>
<comment type="subcellular location">
    <subcellularLocation>
        <location evidence="1">Membrane</location>
        <topology evidence="1">Multi-pass membrane protein</topology>
    </subcellularLocation>
</comment>
<evidence type="ECO:0000256" key="1">
    <source>
        <dbReference type="ARBA" id="ARBA00004141"/>
    </source>
</evidence>
<keyword evidence="7 8" id="KW-0472">Membrane</keyword>
<dbReference type="STRING" id="237069.SAMN05216498_0079"/>
<dbReference type="Pfam" id="PF03845">
    <property type="entry name" value="Spore_permease"/>
    <property type="match status" value="1"/>
</dbReference>
<keyword evidence="10" id="KW-1185">Reference proteome</keyword>
<dbReference type="OrthoDB" id="2380240at2"/>
<dbReference type="RefSeq" id="WP_093857639.1">
    <property type="nucleotide sequence ID" value="NZ_BJVZ01000007.1"/>
</dbReference>
<feature type="transmembrane region" description="Helical" evidence="8">
    <location>
        <begin position="307"/>
        <end position="323"/>
    </location>
</feature>
<evidence type="ECO:0000256" key="2">
    <source>
        <dbReference type="ARBA" id="ARBA00007998"/>
    </source>
</evidence>
<dbReference type="Proteomes" id="UP000199334">
    <property type="component" value="Unassembled WGS sequence"/>
</dbReference>
<feature type="transmembrane region" description="Helical" evidence="8">
    <location>
        <begin position="272"/>
        <end position="295"/>
    </location>
</feature>
<evidence type="ECO:0000256" key="5">
    <source>
        <dbReference type="ARBA" id="ARBA00022692"/>
    </source>
</evidence>
<evidence type="ECO:0000256" key="4">
    <source>
        <dbReference type="ARBA" id="ARBA00022544"/>
    </source>
</evidence>
<dbReference type="InterPro" id="IPR004761">
    <property type="entry name" value="Spore_GerAB"/>
</dbReference>
<name>A0A1H0EVB7_9BACI</name>
<feature type="transmembrane region" description="Helical" evidence="8">
    <location>
        <begin position="335"/>
        <end position="357"/>
    </location>
</feature>
<dbReference type="GO" id="GO:0009847">
    <property type="term" value="P:spore germination"/>
    <property type="evidence" value="ECO:0007669"/>
    <property type="project" value="InterPro"/>
</dbReference>
<feature type="transmembrane region" description="Helical" evidence="8">
    <location>
        <begin position="15"/>
        <end position="34"/>
    </location>
</feature>
<feature type="transmembrane region" description="Helical" evidence="8">
    <location>
        <begin position="223"/>
        <end position="243"/>
    </location>
</feature>
<protein>
    <submittedName>
        <fullName evidence="9">Spore germination protein (Amino acid permease)</fullName>
    </submittedName>
</protein>
<evidence type="ECO:0000256" key="3">
    <source>
        <dbReference type="ARBA" id="ARBA00022448"/>
    </source>
</evidence>
<accession>A0A1H0EVB7</accession>
<evidence type="ECO:0000313" key="10">
    <source>
        <dbReference type="Proteomes" id="UP000199334"/>
    </source>
</evidence>
<feature type="transmembrane region" description="Helical" evidence="8">
    <location>
        <begin position="117"/>
        <end position="139"/>
    </location>
</feature>
<dbReference type="GO" id="GO:0016020">
    <property type="term" value="C:membrane"/>
    <property type="evidence" value="ECO:0007669"/>
    <property type="project" value="UniProtKB-SubCell"/>
</dbReference>